<dbReference type="EMBL" id="MTHD01000002">
    <property type="protein sequence ID" value="OMG55060.1"/>
    <property type="molecule type" value="Genomic_DNA"/>
</dbReference>
<dbReference type="RefSeq" id="WP_076093718.1">
    <property type="nucleotide sequence ID" value="NZ_MTHD01000002.1"/>
</dbReference>
<sequence>MDVYLKQRKASFPAVADQTQPYIVLQWDNWNDYDYYTTFVAYICSDTSKGEIFTLGEVKIMSKGQKKNESTFSPNLVGPIRIPSLAPYVCSLGCEMDYYNRLAEFPEQELALDFLRSMNDAATDSAIRTEFQDDDCFKVSLLRSHSARVALDEAGKLFGITTNLVSDFVVEASLPKAQSPHKFHFDFRPKDGLPHRVHAMVGQNGVGKTQIMARIAMLMSRFSKKSQKEGTSTLETEGTLSPVPSIYNVVAISFSAFDEFERPTVRQGDEFRYSYCGLRSQRGRLLSEDDLLENIRRIIKEELDETKKNILADVLGQIIKVEDLRSFIFDPEKHRTLYDRLSAGQRIALNAILHSMAKIEPRTLILFDEPELHLHPQLLTTMLASLFDILEHYDSFAIIATHSPIVIQQLPSSCVHIVLRDRFLPSVIGLKNELFGENLSDITRQVFLSTESDRDFRNSLDKLLERHNFDVEKVESLFDGRLGLSAQIYLASRKEALARRNT</sequence>
<dbReference type="SUPFAM" id="SSF52540">
    <property type="entry name" value="P-loop containing nucleoside triphosphate hydrolases"/>
    <property type="match status" value="1"/>
</dbReference>
<dbReference type="SMART" id="SM00382">
    <property type="entry name" value="AAA"/>
    <property type="match status" value="1"/>
</dbReference>
<dbReference type="InterPro" id="IPR051396">
    <property type="entry name" value="Bact_Antivir_Def_Nuclease"/>
</dbReference>
<dbReference type="InterPro" id="IPR003593">
    <property type="entry name" value="AAA+_ATPase"/>
</dbReference>
<proteinExistence type="predicted"/>
<comment type="caution">
    <text evidence="2">The sequence shown here is derived from an EMBL/GenBank/DDBJ whole genome shotgun (WGS) entry which is preliminary data.</text>
</comment>
<reference evidence="2 3" key="1">
    <citation type="submission" date="2016-10" db="EMBL/GenBank/DDBJ databases">
        <title>Alkaliphiles isolated from bioreactors.</title>
        <authorList>
            <person name="Salah Z."/>
            <person name="Rout S.P."/>
            <person name="Humphreys P.N."/>
        </authorList>
    </citation>
    <scope>NUCLEOTIDE SEQUENCE [LARGE SCALE GENOMIC DNA]</scope>
    <source>
        <strain evidence="2 3">ZS02</strain>
    </source>
</reference>
<feature type="domain" description="AAA+ ATPase" evidence="1">
    <location>
        <begin position="194"/>
        <end position="423"/>
    </location>
</feature>
<evidence type="ECO:0000313" key="3">
    <source>
        <dbReference type="Proteomes" id="UP000187526"/>
    </source>
</evidence>
<dbReference type="STRING" id="418702.BJN45_07895"/>
<dbReference type="AlphaFoldDB" id="A0A1R1I8W3"/>
<dbReference type="OrthoDB" id="7024727at2"/>
<keyword evidence="3" id="KW-1185">Reference proteome</keyword>
<gene>
    <name evidence="2" type="ORF">BJN45_07895</name>
</gene>
<dbReference type="InterPro" id="IPR003959">
    <property type="entry name" value="ATPase_AAA_core"/>
</dbReference>
<dbReference type="Proteomes" id="UP000187526">
    <property type="component" value="Unassembled WGS sequence"/>
</dbReference>
<name>A0A1R1I8W3_9RHOO</name>
<evidence type="ECO:0000259" key="1">
    <source>
        <dbReference type="SMART" id="SM00382"/>
    </source>
</evidence>
<dbReference type="PANTHER" id="PTHR43581:SF2">
    <property type="entry name" value="EXCINUCLEASE ATPASE SUBUNIT"/>
    <property type="match status" value="1"/>
</dbReference>
<dbReference type="Gene3D" id="3.40.50.300">
    <property type="entry name" value="P-loop containing nucleotide triphosphate hydrolases"/>
    <property type="match status" value="1"/>
</dbReference>
<protein>
    <recommendedName>
        <fullName evidence="1">AAA+ ATPase domain-containing protein</fullName>
    </recommendedName>
</protein>
<evidence type="ECO:0000313" key="2">
    <source>
        <dbReference type="EMBL" id="OMG55060.1"/>
    </source>
</evidence>
<accession>A0A1R1I8W3</accession>
<organism evidence="2 3">
    <name type="scientific">Azonexus hydrophilus</name>
    <dbReference type="NCBI Taxonomy" id="418702"/>
    <lineage>
        <taxon>Bacteria</taxon>
        <taxon>Pseudomonadati</taxon>
        <taxon>Pseudomonadota</taxon>
        <taxon>Betaproteobacteria</taxon>
        <taxon>Rhodocyclales</taxon>
        <taxon>Azonexaceae</taxon>
        <taxon>Azonexus</taxon>
    </lineage>
</organism>
<dbReference type="InterPro" id="IPR027417">
    <property type="entry name" value="P-loop_NTPase"/>
</dbReference>
<dbReference type="PANTHER" id="PTHR43581">
    <property type="entry name" value="ATP/GTP PHOSPHATASE"/>
    <property type="match status" value="1"/>
</dbReference>
<dbReference type="Pfam" id="PF13304">
    <property type="entry name" value="AAA_21"/>
    <property type="match status" value="1"/>
</dbReference>